<comment type="caution">
    <text evidence="8">The sequence shown here is derived from an EMBL/GenBank/DDBJ whole genome shotgun (WGS) entry which is preliminary data.</text>
</comment>
<dbReference type="GO" id="GO:0022857">
    <property type="term" value="F:transmembrane transporter activity"/>
    <property type="evidence" value="ECO:0007669"/>
    <property type="project" value="InterPro"/>
</dbReference>
<feature type="transmembrane region" description="Helical" evidence="6">
    <location>
        <begin position="333"/>
        <end position="355"/>
    </location>
</feature>
<proteinExistence type="predicted"/>
<gene>
    <name evidence="8" type="ORF">A0H81_05766</name>
</gene>
<feature type="transmembrane region" description="Helical" evidence="6">
    <location>
        <begin position="71"/>
        <end position="88"/>
    </location>
</feature>
<feature type="transmembrane region" description="Helical" evidence="6">
    <location>
        <begin position="100"/>
        <end position="119"/>
    </location>
</feature>
<keyword evidence="4 6" id="KW-1133">Transmembrane helix</keyword>
<dbReference type="GO" id="GO:0016020">
    <property type="term" value="C:membrane"/>
    <property type="evidence" value="ECO:0007669"/>
    <property type="project" value="UniProtKB-SubCell"/>
</dbReference>
<feature type="transmembrane region" description="Helical" evidence="6">
    <location>
        <begin position="472"/>
        <end position="491"/>
    </location>
</feature>
<dbReference type="Proteomes" id="UP000092993">
    <property type="component" value="Unassembled WGS sequence"/>
</dbReference>
<dbReference type="InterPro" id="IPR011701">
    <property type="entry name" value="MFS"/>
</dbReference>
<organism evidence="8 9">
    <name type="scientific">Grifola frondosa</name>
    <name type="common">Maitake</name>
    <name type="synonym">Polyporus frondosus</name>
    <dbReference type="NCBI Taxonomy" id="5627"/>
    <lineage>
        <taxon>Eukaryota</taxon>
        <taxon>Fungi</taxon>
        <taxon>Dikarya</taxon>
        <taxon>Basidiomycota</taxon>
        <taxon>Agaricomycotina</taxon>
        <taxon>Agaricomycetes</taxon>
        <taxon>Polyporales</taxon>
        <taxon>Grifolaceae</taxon>
        <taxon>Grifola</taxon>
    </lineage>
</organism>
<sequence length="505" mass="54470">MSSEQIEEKSVDRTSAAASPVVDVALPSGLRRYTILFVLCLAQFIDSYNNTAIVTAIPPISQDLSISNSESVWLLSGYQITLAAFLLSSGRLSDLYSPKWIFVVGTLLMSFCALGAGFVRSEIPLVVLRAFMGIGAAMNIPSAMSLIIKLFPEPAAQSQALAAFVFISGVGNVLGLIMGALFVSFANWTWVFYFATITAFIAVIAILLLLPSSANLEDAKTEEDYKRKLLRLDPIGVSSMTIALILFVFAVTSGSIRGWDTAQVIAPLVLSIVLIIFFGFWETRMPVGFAAIPLSMWRYPDFTILIIVSLYPFMWWASVQMLLSWLYQEVYGWSTIIAAVHFLPLGLVSFVMVVVSSALQRRFPLKLVILLGQVLALAGSVILPFASSKERYWSFTFPGFVLGSAGTVIIFTTTNIALFTITPPEVAGVVGAIYTCALQIGSTAGPAIVTSIQTSVQITHGGPGGFAGRAAGFWFLFAFGVAEMVGVLVFMHHKVPPKSTGGQVA</sequence>
<keyword evidence="9" id="KW-1185">Reference proteome</keyword>
<feature type="transmembrane region" description="Helical" evidence="6">
    <location>
        <begin position="392"/>
        <end position="419"/>
    </location>
</feature>
<feature type="transmembrane region" description="Helical" evidence="6">
    <location>
        <begin position="190"/>
        <end position="211"/>
    </location>
</feature>
<evidence type="ECO:0000259" key="7">
    <source>
        <dbReference type="PROSITE" id="PS50850"/>
    </source>
</evidence>
<dbReference type="InterPro" id="IPR036259">
    <property type="entry name" value="MFS_trans_sf"/>
</dbReference>
<evidence type="ECO:0000256" key="4">
    <source>
        <dbReference type="ARBA" id="ARBA00022989"/>
    </source>
</evidence>
<feature type="domain" description="Major facilitator superfamily (MFS) profile" evidence="7">
    <location>
        <begin position="35"/>
        <end position="495"/>
    </location>
</feature>
<dbReference type="OMA" id="IMWWSIV"/>
<dbReference type="OrthoDB" id="440755at2759"/>
<evidence type="ECO:0000256" key="5">
    <source>
        <dbReference type="ARBA" id="ARBA00023136"/>
    </source>
</evidence>
<reference evidence="8 9" key="1">
    <citation type="submission" date="2016-03" db="EMBL/GenBank/DDBJ databases">
        <title>Whole genome sequencing of Grifola frondosa 9006-11.</title>
        <authorList>
            <person name="Min B."/>
            <person name="Park H."/>
            <person name="Kim J.-G."/>
            <person name="Cho H."/>
            <person name="Oh Y.-L."/>
            <person name="Kong W.-S."/>
            <person name="Choi I.-G."/>
        </authorList>
    </citation>
    <scope>NUCLEOTIDE SEQUENCE [LARGE SCALE GENOMIC DNA]</scope>
    <source>
        <strain evidence="8 9">9006-11</strain>
    </source>
</reference>
<dbReference type="Gene3D" id="1.20.1250.20">
    <property type="entry name" value="MFS general substrate transporter like domains"/>
    <property type="match status" value="2"/>
</dbReference>
<keyword evidence="2" id="KW-0813">Transport</keyword>
<dbReference type="SUPFAM" id="SSF103473">
    <property type="entry name" value="MFS general substrate transporter"/>
    <property type="match status" value="1"/>
</dbReference>
<feature type="transmembrane region" description="Helical" evidence="6">
    <location>
        <begin position="232"/>
        <end position="252"/>
    </location>
</feature>
<dbReference type="Pfam" id="PF07690">
    <property type="entry name" value="MFS_1"/>
    <property type="match status" value="2"/>
</dbReference>
<keyword evidence="5 6" id="KW-0472">Membrane</keyword>
<dbReference type="PANTHER" id="PTHR42718:SF9">
    <property type="entry name" value="MAJOR FACILITATOR SUPERFAMILY MULTIDRUG TRANSPORTER MFSC"/>
    <property type="match status" value="1"/>
</dbReference>
<protein>
    <recommendedName>
        <fullName evidence="7">Major facilitator superfamily (MFS) profile domain-containing protein</fullName>
    </recommendedName>
</protein>
<dbReference type="STRING" id="5627.A0A1C7MD88"/>
<dbReference type="PANTHER" id="PTHR42718">
    <property type="entry name" value="MAJOR FACILITATOR SUPERFAMILY MULTIDRUG TRANSPORTER MFSC"/>
    <property type="match status" value="1"/>
</dbReference>
<evidence type="ECO:0000256" key="3">
    <source>
        <dbReference type="ARBA" id="ARBA00022692"/>
    </source>
</evidence>
<dbReference type="PROSITE" id="PS50850">
    <property type="entry name" value="MFS"/>
    <property type="match status" value="1"/>
</dbReference>
<feature type="transmembrane region" description="Helical" evidence="6">
    <location>
        <begin position="426"/>
        <end position="452"/>
    </location>
</feature>
<dbReference type="EMBL" id="LUGG01000005">
    <property type="protein sequence ID" value="OBZ74339.1"/>
    <property type="molecule type" value="Genomic_DNA"/>
</dbReference>
<evidence type="ECO:0000256" key="1">
    <source>
        <dbReference type="ARBA" id="ARBA00004141"/>
    </source>
</evidence>
<comment type="subcellular location">
    <subcellularLocation>
        <location evidence="1">Membrane</location>
        <topology evidence="1">Multi-pass membrane protein</topology>
    </subcellularLocation>
</comment>
<dbReference type="AlphaFoldDB" id="A0A1C7MD88"/>
<feature type="transmembrane region" description="Helical" evidence="6">
    <location>
        <begin position="264"/>
        <end position="281"/>
    </location>
</feature>
<feature type="transmembrane region" description="Helical" evidence="6">
    <location>
        <begin position="367"/>
        <end position="386"/>
    </location>
</feature>
<evidence type="ECO:0000313" key="9">
    <source>
        <dbReference type="Proteomes" id="UP000092993"/>
    </source>
</evidence>
<name>A0A1C7MD88_GRIFR</name>
<evidence type="ECO:0000256" key="6">
    <source>
        <dbReference type="SAM" id="Phobius"/>
    </source>
</evidence>
<feature type="transmembrane region" description="Helical" evidence="6">
    <location>
        <begin position="302"/>
        <end position="327"/>
    </location>
</feature>
<feature type="transmembrane region" description="Helical" evidence="6">
    <location>
        <begin position="160"/>
        <end position="184"/>
    </location>
</feature>
<dbReference type="InterPro" id="IPR020846">
    <property type="entry name" value="MFS_dom"/>
</dbReference>
<feature type="transmembrane region" description="Helical" evidence="6">
    <location>
        <begin position="125"/>
        <end position="148"/>
    </location>
</feature>
<evidence type="ECO:0000256" key="2">
    <source>
        <dbReference type="ARBA" id="ARBA00022448"/>
    </source>
</evidence>
<accession>A0A1C7MD88</accession>
<keyword evidence="3 6" id="KW-0812">Transmembrane</keyword>
<evidence type="ECO:0000313" key="8">
    <source>
        <dbReference type="EMBL" id="OBZ74339.1"/>
    </source>
</evidence>